<reference evidence="3" key="1">
    <citation type="journal article" date="2018" name="Genome Biol.">
        <title>SKESA: strategic k-mer extension for scrupulous assemblies.</title>
        <authorList>
            <person name="Souvorov A."/>
            <person name="Agarwala R."/>
            <person name="Lipman D.J."/>
        </authorList>
    </citation>
    <scope>NUCLEOTIDE SEQUENCE</scope>
    <source>
        <strain evidence="4">S05996-14</strain>
        <strain evidence="2">S06004-14</strain>
        <strain evidence="3">S06045-14</strain>
    </source>
</reference>
<dbReference type="InterPro" id="IPR036866">
    <property type="entry name" value="RibonucZ/Hydroxyglut_hydro"/>
</dbReference>
<evidence type="ECO:0000313" key="3">
    <source>
        <dbReference type="EMBL" id="HAC9121916.1"/>
    </source>
</evidence>
<dbReference type="AlphaFoldDB" id="A0A706AQ72"/>
<dbReference type="InterPro" id="IPR050114">
    <property type="entry name" value="UPF0173_UPF0282_UlaG_hydrolase"/>
</dbReference>
<dbReference type="GO" id="GO:0016787">
    <property type="term" value="F:hydrolase activity"/>
    <property type="evidence" value="ECO:0007669"/>
    <property type="project" value="UniProtKB-KW"/>
</dbReference>
<dbReference type="EMBL" id="DAANBZ010000064">
    <property type="protein sequence ID" value="HAC9200522.1"/>
    <property type="molecule type" value="Genomic_DNA"/>
</dbReference>
<sequence>MKITQVRNATQIIAYAGKKFLVDPMFAKKEAFPGYEGTVRSDIRIPMTELPFDFDVLLDVDAIIVTHTHPDHWDDAAVESIPKDKLIYVQNEHDKALLHSQGFNNLVILSDNSKMGDISLIKTICQHGSDEAYAHPQMAALLGEASGVIFRHPSEKTLYLIGDSIWINAVGDNLRQFNPGVVIMNTGWAHVLGFGPIIFGREDVLKVHQILPDAQIVATHMEAVNHCLLTREELLAYARDNQIQEWVSAPADGESVTI</sequence>
<dbReference type="EMBL" id="DAANBH010000066">
    <property type="protein sequence ID" value="HAC9121916.1"/>
    <property type="molecule type" value="Genomic_DNA"/>
</dbReference>
<accession>A0A706AQ72</accession>
<protein>
    <submittedName>
        <fullName evidence="3">MBL fold metallo-hydrolase</fullName>
    </submittedName>
</protein>
<evidence type="ECO:0000313" key="2">
    <source>
        <dbReference type="EMBL" id="HAC9112248.1"/>
    </source>
</evidence>
<organism evidence="3">
    <name type="scientific">Salmonella typhimurium</name>
    <dbReference type="NCBI Taxonomy" id="90371"/>
    <lineage>
        <taxon>Bacteria</taxon>
        <taxon>Pseudomonadati</taxon>
        <taxon>Pseudomonadota</taxon>
        <taxon>Gammaproteobacteria</taxon>
        <taxon>Enterobacterales</taxon>
        <taxon>Enterobacteriaceae</taxon>
        <taxon>Salmonella</taxon>
    </lineage>
</organism>
<evidence type="ECO:0000313" key="4">
    <source>
        <dbReference type="EMBL" id="HAC9200522.1"/>
    </source>
</evidence>
<dbReference type="PANTHER" id="PTHR43546">
    <property type="entry name" value="UPF0173 METAL-DEPENDENT HYDROLASE MJ1163-RELATED"/>
    <property type="match status" value="1"/>
</dbReference>
<name>A0A706AQ72_SALTM</name>
<dbReference type="EMBL" id="DAANBG010000063">
    <property type="protein sequence ID" value="HAC9112248.1"/>
    <property type="molecule type" value="Genomic_DNA"/>
</dbReference>
<evidence type="ECO:0000256" key="1">
    <source>
        <dbReference type="ARBA" id="ARBA00022801"/>
    </source>
</evidence>
<dbReference type="Gene3D" id="3.60.15.10">
    <property type="entry name" value="Ribonuclease Z/Hydroxyacylglutathione hydrolase-like"/>
    <property type="match status" value="1"/>
</dbReference>
<gene>
    <name evidence="4" type="ORF">G0J44_25385</name>
    <name evidence="2" type="ORF">G0J47_25300</name>
    <name evidence="3" type="ORF">G0J55_25385</name>
</gene>
<proteinExistence type="predicted"/>
<keyword evidence="1 3" id="KW-0378">Hydrolase</keyword>
<comment type="caution">
    <text evidence="3">The sequence shown here is derived from an EMBL/GenBank/DDBJ whole genome shotgun (WGS) entry which is preliminary data.</text>
</comment>
<dbReference type="PANTHER" id="PTHR43546:SF9">
    <property type="entry name" value="L-ASCORBATE-6-PHOSPHATE LACTONASE ULAG-RELATED"/>
    <property type="match status" value="1"/>
</dbReference>
<reference evidence="3" key="2">
    <citation type="submission" date="2019-01" db="EMBL/GenBank/DDBJ databases">
        <authorList>
            <consortium name="NCBI Pathogen Detection Project"/>
        </authorList>
    </citation>
    <scope>NUCLEOTIDE SEQUENCE</scope>
    <source>
        <strain evidence="4">S05996-14</strain>
        <strain evidence="2">S06004-14</strain>
        <strain evidence="3">S06045-14</strain>
    </source>
</reference>
<dbReference type="SUPFAM" id="SSF56281">
    <property type="entry name" value="Metallo-hydrolase/oxidoreductase"/>
    <property type="match status" value="1"/>
</dbReference>